<feature type="compositionally biased region" description="Polar residues" evidence="1">
    <location>
        <begin position="138"/>
        <end position="148"/>
    </location>
</feature>
<name>A0A0D2BBL4_9EURO</name>
<gene>
    <name evidence="3" type="ORF">PV08_06455</name>
</gene>
<protein>
    <submittedName>
        <fullName evidence="3">Uncharacterized protein</fullName>
    </submittedName>
</protein>
<dbReference type="HOGENOM" id="CLU_1372236_0_0_1"/>
<feature type="transmembrane region" description="Helical" evidence="2">
    <location>
        <begin position="64"/>
        <end position="88"/>
    </location>
</feature>
<dbReference type="RefSeq" id="XP_016236619.1">
    <property type="nucleotide sequence ID" value="XM_016380792.1"/>
</dbReference>
<feature type="region of interest" description="Disordered" evidence="1">
    <location>
        <begin position="138"/>
        <end position="161"/>
    </location>
</feature>
<proteinExistence type="predicted"/>
<dbReference type="EMBL" id="KN847495">
    <property type="protein sequence ID" value="KIW16403.1"/>
    <property type="molecule type" value="Genomic_DNA"/>
</dbReference>
<keyword evidence="2" id="KW-0472">Membrane</keyword>
<dbReference type="GeneID" id="27333538"/>
<reference evidence="3 4" key="1">
    <citation type="submission" date="2015-01" db="EMBL/GenBank/DDBJ databases">
        <title>The Genome Sequence of Exophiala spinifera CBS89968.</title>
        <authorList>
            <consortium name="The Broad Institute Genomics Platform"/>
            <person name="Cuomo C."/>
            <person name="de Hoog S."/>
            <person name="Gorbushina A."/>
            <person name="Stielow B."/>
            <person name="Teixiera M."/>
            <person name="Abouelleil A."/>
            <person name="Chapman S.B."/>
            <person name="Priest M."/>
            <person name="Young S.K."/>
            <person name="Wortman J."/>
            <person name="Nusbaum C."/>
            <person name="Birren B."/>
        </authorList>
    </citation>
    <scope>NUCLEOTIDE SEQUENCE [LARGE SCALE GENOMIC DNA]</scope>
    <source>
        <strain evidence="3 4">CBS 89968</strain>
    </source>
</reference>
<evidence type="ECO:0000256" key="1">
    <source>
        <dbReference type="SAM" id="MobiDB-lite"/>
    </source>
</evidence>
<evidence type="ECO:0000313" key="3">
    <source>
        <dbReference type="EMBL" id="KIW16403.1"/>
    </source>
</evidence>
<keyword evidence="4" id="KW-1185">Reference proteome</keyword>
<organism evidence="3 4">
    <name type="scientific">Exophiala spinifera</name>
    <dbReference type="NCBI Taxonomy" id="91928"/>
    <lineage>
        <taxon>Eukaryota</taxon>
        <taxon>Fungi</taxon>
        <taxon>Dikarya</taxon>
        <taxon>Ascomycota</taxon>
        <taxon>Pezizomycotina</taxon>
        <taxon>Eurotiomycetes</taxon>
        <taxon>Chaetothyriomycetidae</taxon>
        <taxon>Chaetothyriales</taxon>
        <taxon>Herpotrichiellaceae</taxon>
        <taxon>Exophiala</taxon>
    </lineage>
</organism>
<keyword evidence="2" id="KW-0812">Transmembrane</keyword>
<sequence>MWPTNLNLHLDLNRYPGQTHGAPSYTVMQYVDQFNPFAIQNLPRDIIAAGSAEARRSPVLMGSLALLVAICGVVISLLSLHVVIIPIYRYMVRRRFSYDSDEDAERALQQARVEGPFKFNGLQYCGYVEPVPVPRPATRSSQYGSISKHTPEPDQDKQSTKACEVIRPAASADSSYSTIIEYSPEDCTCGLCLQCQRHA</sequence>
<dbReference type="Proteomes" id="UP000053328">
    <property type="component" value="Unassembled WGS sequence"/>
</dbReference>
<dbReference type="VEuPathDB" id="FungiDB:PV08_06455"/>
<keyword evidence="2" id="KW-1133">Transmembrane helix</keyword>
<accession>A0A0D2BBL4</accession>
<feature type="compositionally biased region" description="Basic and acidic residues" evidence="1">
    <location>
        <begin position="149"/>
        <end position="159"/>
    </location>
</feature>
<dbReference type="AlphaFoldDB" id="A0A0D2BBL4"/>
<evidence type="ECO:0000256" key="2">
    <source>
        <dbReference type="SAM" id="Phobius"/>
    </source>
</evidence>
<evidence type="ECO:0000313" key="4">
    <source>
        <dbReference type="Proteomes" id="UP000053328"/>
    </source>
</evidence>